<protein>
    <submittedName>
        <fullName evidence="1">Uncharacterized protein</fullName>
    </submittedName>
</protein>
<keyword evidence="2" id="KW-1185">Reference proteome</keyword>
<accession>A0A501WGG5</accession>
<dbReference type="RefSeq" id="WP_140619101.1">
    <property type="nucleotide sequence ID" value="NZ_VFRQ01000001.1"/>
</dbReference>
<reference evidence="1 2" key="1">
    <citation type="submission" date="2019-06" db="EMBL/GenBank/DDBJ databases">
        <title>A novel bacterium of genus Pontibacter, isolated from marine sediment.</title>
        <authorList>
            <person name="Huang H."/>
            <person name="Mo K."/>
            <person name="Hu Y."/>
        </authorList>
    </citation>
    <scope>NUCLEOTIDE SEQUENCE [LARGE SCALE GENOMIC DNA]</scope>
    <source>
        <strain evidence="1 2">HB172049</strain>
    </source>
</reference>
<dbReference type="EMBL" id="VFRQ01000001">
    <property type="protein sequence ID" value="TPE46251.1"/>
    <property type="molecule type" value="Genomic_DNA"/>
</dbReference>
<dbReference type="Proteomes" id="UP000316727">
    <property type="component" value="Unassembled WGS sequence"/>
</dbReference>
<evidence type="ECO:0000313" key="2">
    <source>
        <dbReference type="Proteomes" id="UP000316727"/>
    </source>
</evidence>
<proteinExistence type="predicted"/>
<gene>
    <name evidence="1" type="ORF">FJM65_02595</name>
</gene>
<sequence>MKHYLKIWSLLMLVTHLFFLAFISFVPGEGAGVTFRKECLREKALAAKVAAAAHKEVSVLTLFGDTGQEHKKEIKVCSVKLFCTAATEAHVSLAPPLVLKSISSSYKAYHSLSASCDPDPPKHC</sequence>
<dbReference type="AlphaFoldDB" id="A0A501WGG5"/>
<comment type="caution">
    <text evidence="1">The sequence shown here is derived from an EMBL/GenBank/DDBJ whole genome shotgun (WGS) entry which is preliminary data.</text>
</comment>
<organism evidence="1 2">
    <name type="scientific">Pontibacter mangrovi</name>
    <dbReference type="NCBI Taxonomy" id="2589816"/>
    <lineage>
        <taxon>Bacteria</taxon>
        <taxon>Pseudomonadati</taxon>
        <taxon>Bacteroidota</taxon>
        <taxon>Cytophagia</taxon>
        <taxon>Cytophagales</taxon>
        <taxon>Hymenobacteraceae</taxon>
        <taxon>Pontibacter</taxon>
    </lineage>
</organism>
<dbReference type="OrthoDB" id="853305at2"/>
<name>A0A501WGG5_9BACT</name>
<evidence type="ECO:0000313" key="1">
    <source>
        <dbReference type="EMBL" id="TPE46251.1"/>
    </source>
</evidence>